<sequence>MDRALMAPSCTSGASTRASTTGQVGQQRQLRRGRGCLDERNLTRGRTKVHGGWGRRRREVVTSAVFDALKFDPDRVSVAFDSGSEQLEPESLLQRRYTLTHNDVTRNLTLTVGDSFNDDQTSIWYTRLLRDEVLAEWREDGLHVFVQVSTAEAWWIRWAAPLRSVVFRQKLPLVLDTLRYAERELLATYPELYDSPVYVNFSSAEGGGDKEYWGDFRTAGLEETKSSRVVCADGAGLDPRIADNVRSTITRLRRNVEVGGILLPANPAANATPPR</sequence>
<evidence type="ECO:0000256" key="6">
    <source>
        <dbReference type="SAM" id="MobiDB-lite"/>
    </source>
</evidence>
<name>A0A6U0E8P7_9CHLO</name>
<evidence type="ECO:0000256" key="3">
    <source>
        <dbReference type="ARBA" id="ARBA00022528"/>
    </source>
</evidence>
<organism evidence="8">
    <name type="scientific">Ostreococcus mediterraneus</name>
    <dbReference type="NCBI Taxonomy" id="1486918"/>
    <lineage>
        <taxon>Eukaryota</taxon>
        <taxon>Viridiplantae</taxon>
        <taxon>Chlorophyta</taxon>
        <taxon>Mamiellophyceae</taxon>
        <taxon>Mamiellales</taxon>
        <taxon>Bathycoccaceae</taxon>
        <taxon>Ostreococcus</taxon>
    </lineage>
</organism>
<dbReference type="AlphaFoldDB" id="A0A6U0E8P7"/>
<accession>A0A6U0E8P7</accession>
<feature type="region of interest" description="Disordered" evidence="6">
    <location>
        <begin position="1"/>
        <end position="30"/>
    </location>
</feature>
<evidence type="ECO:0000256" key="2">
    <source>
        <dbReference type="ARBA" id="ARBA00009234"/>
    </source>
</evidence>
<dbReference type="EMBL" id="HBEW01000380">
    <property type="protein sequence ID" value="CAD8575718.1"/>
    <property type="molecule type" value="Transcribed_RNA"/>
</dbReference>
<reference evidence="8" key="1">
    <citation type="submission" date="2021-01" db="EMBL/GenBank/DDBJ databases">
        <authorList>
            <person name="Corre E."/>
            <person name="Pelletier E."/>
            <person name="Niang G."/>
            <person name="Scheremetjew M."/>
            <person name="Finn R."/>
            <person name="Kale V."/>
            <person name="Holt S."/>
            <person name="Cochrane G."/>
            <person name="Meng A."/>
            <person name="Brown T."/>
            <person name="Cohen L."/>
        </authorList>
    </citation>
    <scope>NUCLEOTIDE SEQUENCE</scope>
    <source>
        <strain evidence="8">Clade-D-RCC2572</strain>
    </source>
</reference>
<dbReference type="GO" id="GO:0009507">
    <property type="term" value="C:chloroplast"/>
    <property type="evidence" value="ECO:0007669"/>
    <property type="project" value="UniProtKB-SubCell"/>
</dbReference>
<proteinExistence type="inferred from homology"/>
<comment type="subcellular location">
    <subcellularLocation>
        <location evidence="1">Plastid</location>
        <location evidence="1">Chloroplast</location>
    </subcellularLocation>
</comment>
<evidence type="ECO:0000313" key="9">
    <source>
        <dbReference type="EMBL" id="CAD8575718.1"/>
    </source>
</evidence>
<comment type="similarity">
    <text evidence="2">Belongs to the staygreen family.</text>
</comment>
<evidence type="ECO:0000256" key="5">
    <source>
        <dbReference type="ARBA" id="ARBA00022946"/>
    </source>
</evidence>
<evidence type="ECO:0000313" key="8">
    <source>
        <dbReference type="EMBL" id="CAD8575716.1"/>
    </source>
</evidence>
<dbReference type="PANTHER" id="PTHR31750">
    <property type="entry name" value="PROTEIN STAY-GREEN 1, CHLOROPLASTIC-RELATED"/>
    <property type="match status" value="1"/>
</dbReference>
<dbReference type="PANTHER" id="PTHR31750:SF4">
    <property type="entry name" value="LP06106P"/>
    <property type="match status" value="1"/>
</dbReference>
<evidence type="ECO:0000256" key="1">
    <source>
        <dbReference type="ARBA" id="ARBA00004229"/>
    </source>
</evidence>
<dbReference type="Pfam" id="PF12638">
    <property type="entry name" value="Staygreen"/>
    <property type="match status" value="1"/>
</dbReference>
<evidence type="ECO:0000259" key="7">
    <source>
        <dbReference type="Pfam" id="PF12638"/>
    </source>
</evidence>
<protein>
    <recommendedName>
        <fullName evidence="7">Staygreen protein domain-containing protein</fullName>
    </recommendedName>
</protein>
<feature type="compositionally biased region" description="Low complexity" evidence="6">
    <location>
        <begin position="9"/>
        <end position="28"/>
    </location>
</feature>
<keyword evidence="4" id="KW-0934">Plastid</keyword>
<gene>
    <name evidence="8" type="ORF">OMED0929_LOCUS320</name>
    <name evidence="9" type="ORF">OMED0929_LOCUS321</name>
</gene>
<feature type="domain" description="Staygreen protein" evidence="7">
    <location>
        <begin position="70"/>
        <end position="218"/>
    </location>
</feature>
<keyword evidence="5" id="KW-0809">Transit peptide</keyword>
<keyword evidence="3" id="KW-0150">Chloroplast</keyword>
<evidence type="ECO:0000256" key="4">
    <source>
        <dbReference type="ARBA" id="ARBA00022640"/>
    </source>
</evidence>
<dbReference type="EMBL" id="HBEW01000379">
    <property type="protein sequence ID" value="CAD8575716.1"/>
    <property type="molecule type" value="Transcribed_RNA"/>
</dbReference>
<dbReference type="InterPro" id="IPR024438">
    <property type="entry name" value="Staygreen"/>
</dbReference>